<dbReference type="InterPro" id="IPR017905">
    <property type="entry name" value="ERV/ALR_sulphydryl_oxidase"/>
</dbReference>
<dbReference type="Pfam" id="PF04777">
    <property type="entry name" value="Evr1_Alr"/>
    <property type="match status" value="1"/>
</dbReference>
<evidence type="ECO:0000313" key="9">
    <source>
        <dbReference type="EMBL" id="QHS94809.1"/>
    </source>
</evidence>
<evidence type="ECO:0000256" key="5">
    <source>
        <dbReference type="ARBA" id="ARBA00023002"/>
    </source>
</evidence>
<dbReference type="InterPro" id="IPR039799">
    <property type="entry name" value="ALR/ERV"/>
</dbReference>
<evidence type="ECO:0000256" key="2">
    <source>
        <dbReference type="ARBA" id="ARBA00012512"/>
    </source>
</evidence>
<sequence>MNLDSKVWGPHYWFVLYSIAVTYPNTPNNVTKKKYYDFIQNLPIFLPHDEISNHFSNMLNKYPVTPYLDSRDSFTRWVHFIHNRINVILNKPEITLKEAYQIYYDNYKPKIQKNFENILIKKKYIYSALFFSLISFTIFLYNE</sequence>
<dbReference type="EC" id="1.8.3.2" evidence="2"/>
<keyword evidence="5" id="KW-0560">Oxidoreductase</keyword>
<dbReference type="EMBL" id="MN739233">
    <property type="protein sequence ID" value="QHS94809.1"/>
    <property type="molecule type" value="Genomic_DNA"/>
</dbReference>
<keyword evidence="7" id="KW-1133">Transmembrane helix</keyword>
<keyword evidence="3" id="KW-0285">Flavoprotein</keyword>
<dbReference type="GO" id="GO:0016971">
    <property type="term" value="F:flavin-dependent sulfhydryl oxidase activity"/>
    <property type="evidence" value="ECO:0007669"/>
    <property type="project" value="InterPro"/>
</dbReference>
<comment type="cofactor">
    <cofactor evidence="1">
        <name>FAD</name>
        <dbReference type="ChEBI" id="CHEBI:57692"/>
    </cofactor>
</comment>
<evidence type="ECO:0000256" key="4">
    <source>
        <dbReference type="ARBA" id="ARBA00022827"/>
    </source>
</evidence>
<dbReference type="SUPFAM" id="SSF69000">
    <property type="entry name" value="FAD-dependent thiol oxidase"/>
    <property type="match status" value="1"/>
</dbReference>
<dbReference type="PANTHER" id="PTHR12645:SF0">
    <property type="entry name" value="FAD-LINKED SULFHYDRYL OXIDASE ALR"/>
    <property type="match status" value="1"/>
</dbReference>
<dbReference type="GO" id="GO:0050660">
    <property type="term" value="F:flavin adenine dinucleotide binding"/>
    <property type="evidence" value="ECO:0007669"/>
    <property type="project" value="TreeGrafter"/>
</dbReference>
<accession>A0A6C0BTB2</accession>
<organism evidence="9">
    <name type="scientific">viral metagenome</name>
    <dbReference type="NCBI Taxonomy" id="1070528"/>
    <lineage>
        <taxon>unclassified sequences</taxon>
        <taxon>metagenomes</taxon>
        <taxon>organismal metagenomes</taxon>
    </lineage>
</organism>
<evidence type="ECO:0000256" key="6">
    <source>
        <dbReference type="ARBA" id="ARBA00023157"/>
    </source>
</evidence>
<dbReference type="InterPro" id="IPR036774">
    <property type="entry name" value="ERV/ALR_sulphydryl_oxid_sf"/>
</dbReference>
<keyword evidence="4" id="KW-0274">FAD</keyword>
<protein>
    <recommendedName>
        <fullName evidence="2">thiol oxidase</fullName>
        <ecNumber evidence="2">1.8.3.2</ecNumber>
    </recommendedName>
</protein>
<name>A0A6C0BTB2_9ZZZZ</name>
<dbReference type="AlphaFoldDB" id="A0A6C0BTB2"/>
<evidence type="ECO:0000256" key="7">
    <source>
        <dbReference type="SAM" id="Phobius"/>
    </source>
</evidence>
<dbReference type="PANTHER" id="PTHR12645">
    <property type="entry name" value="ALR/ERV"/>
    <property type="match status" value="1"/>
</dbReference>
<evidence type="ECO:0000256" key="1">
    <source>
        <dbReference type="ARBA" id="ARBA00001974"/>
    </source>
</evidence>
<proteinExistence type="predicted"/>
<dbReference type="GO" id="GO:0005739">
    <property type="term" value="C:mitochondrion"/>
    <property type="evidence" value="ECO:0007669"/>
    <property type="project" value="TreeGrafter"/>
</dbReference>
<reference evidence="9" key="1">
    <citation type="journal article" date="2020" name="Nature">
        <title>Giant virus diversity and host interactions through global metagenomics.</title>
        <authorList>
            <person name="Schulz F."/>
            <person name="Roux S."/>
            <person name="Paez-Espino D."/>
            <person name="Jungbluth S."/>
            <person name="Walsh D.A."/>
            <person name="Denef V.J."/>
            <person name="McMahon K.D."/>
            <person name="Konstantinidis K.T."/>
            <person name="Eloe-Fadrosh E.A."/>
            <person name="Kyrpides N.C."/>
            <person name="Woyke T."/>
        </authorList>
    </citation>
    <scope>NUCLEOTIDE SEQUENCE</scope>
    <source>
        <strain evidence="9">GVMAG-M-3300018428-16</strain>
    </source>
</reference>
<feature type="domain" description="ERV/ALR sulfhydryl oxidase" evidence="8">
    <location>
        <begin position="1"/>
        <end position="103"/>
    </location>
</feature>
<feature type="transmembrane region" description="Helical" evidence="7">
    <location>
        <begin position="124"/>
        <end position="141"/>
    </location>
</feature>
<keyword evidence="7" id="KW-0472">Membrane</keyword>
<evidence type="ECO:0000259" key="8">
    <source>
        <dbReference type="PROSITE" id="PS51324"/>
    </source>
</evidence>
<evidence type="ECO:0000256" key="3">
    <source>
        <dbReference type="ARBA" id="ARBA00022630"/>
    </source>
</evidence>
<keyword evidence="7" id="KW-0812">Transmembrane</keyword>
<dbReference type="Gene3D" id="1.20.120.310">
    <property type="entry name" value="ERV/ALR sulfhydryl oxidase domain"/>
    <property type="match status" value="1"/>
</dbReference>
<keyword evidence="6" id="KW-1015">Disulfide bond</keyword>
<dbReference type="PROSITE" id="PS51324">
    <property type="entry name" value="ERV_ALR"/>
    <property type="match status" value="1"/>
</dbReference>